<evidence type="ECO:0000313" key="1">
    <source>
        <dbReference type="EMBL" id="KAG8387971.1"/>
    </source>
</evidence>
<sequence length="156" mass="18422">MDEKSVRNDVEAPELGLLFESYEAVYEFYQRYAIKEGFGITKLRSEPRDFRLMKSFSLACCKSVVVLDHNHELNPSISRMFRSNRKLDTPTKKCLQLNDRAGIRLSKTFNSFLFENGGHENMTFGEKDCRNYMDKLRRQLFCERDAQALLSYFMRM</sequence>
<comment type="caution">
    <text evidence="1">The sequence shown here is derived from an EMBL/GenBank/DDBJ whole genome shotgun (WGS) entry which is preliminary data.</text>
</comment>
<evidence type="ECO:0008006" key="3">
    <source>
        <dbReference type="Google" id="ProtNLM"/>
    </source>
</evidence>
<proteinExistence type="predicted"/>
<reference evidence="1" key="1">
    <citation type="submission" date="2019-10" db="EMBL/GenBank/DDBJ databases">
        <authorList>
            <person name="Zhang R."/>
            <person name="Pan Y."/>
            <person name="Wang J."/>
            <person name="Ma R."/>
            <person name="Yu S."/>
        </authorList>
    </citation>
    <scope>NUCLEOTIDE SEQUENCE</scope>
    <source>
        <strain evidence="1">LA-IB0</strain>
        <tissue evidence="1">Leaf</tissue>
    </source>
</reference>
<gene>
    <name evidence="1" type="ORF">BUALT_Bualt02G0076600</name>
</gene>
<name>A0AAV6XYE0_9LAMI</name>
<dbReference type="AlphaFoldDB" id="A0AAV6XYE0"/>
<dbReference type="PANTHER" id="PTHR47718">
    <property type="entry name" value="OS01G0519700 PROTEIN"/>
    <property type="match status" value="1"/>
</dbReference>
<dbReference type="PANTHER" id="PTHR47718:SF13">
    <property type="entry name" value="OS09G0290500 PROTEIN"/>
    <property type="match status" value="1"/>
</dbReference>
<keyword evidence="2" id="KW-1185">Reference proteome</keyword>
<evidence type="ECO:0000313" key="2">
    <source>
        <dbReference type="Proteomes" id="UP000826271"/>
    </source>
</evidence>
<protein>
    <recommendedName>
        <fullName evidence="3">Protein FAR1-RELATED SEQUENCE</fullName>
    </recommendedName>
</protein>
<organism evidence="1 2">
    <name type="scientific">Buddleja alternifolia</name>
    <dbReference type="NCBI Taxonomy" id="168488"/>
    <lineage>
        <taxon>Eukaryota</taxon>
        <taxon>Viridiplantae</taxon>
        <taxon>Streptophyta</taxon>
        <taxon>Embryophyta</taxon>
        <taxon>Tracheophyta</taxon>
        <taxon>Spermatophyta</taxon>
        <taxon>Magnoliopsida</taxon>
        <taxon>eudicotyledons</taxon>
        <taxon>Gunneridae</taxon>
        <taxon>Pentapetalae</taxon>
        <taxon>asterids</taxon>
        <taxon>lamiids</taxon>
        <taxon>Lamiales</taxon>
        <taxon>Scrophulariaceae</taxon>
        <taxon>Buddlejeae</taxon>
        <taxon>Buddleja</taxon>
    </lineage>
</organism>
<dbReference type="EMBL" id="WHWC01000002">
    <property type="protein sequence ID" value="KAG8387971.1"/>
    <property type="molecule type" value="Genomic_DNA"/>
</dbReference>
<dbReference type="Proteomes" id="UP000826271">
    <property type="component" value="Unassembled WGS sequence"/>
</dbReference>
<accession>A0AAV6XYE0</accession>